<sequence>MPPPDASPALASSTVGSSEPMVVRHNSNASQYANAPTSPTSLAPFVIPVPHPSALLPPGEDQPVDGFWTVTVGQEVGIFYLWEDVAKRTNFIAGNRQKKYADFEMALRVYTKKYYEGSVHAVPLPNSGFWPTSPPSPPGYSSHPSPSTSKEDLWSQVEDFTL</sequence>
<feature type="region of interest" description="Disordered" evidence="1">
    <location>
        <begin position="1"/>
        <end position="35"/>
    </location>
</feature>
<gene>
    <name evidence="3" type="ORF">HYDPIDRAFT_170759</name>
</gene>
<evidence type="ECO:0000256" key="1">
    <source>
        <dbReference type="SAM" id="MobiDB-lite"/>
    </source>
</evidence>
<keyword evidence="4" id="KW-1185">Reference proteome</keyword>
<dbReference type="Pfam" id="PF01693">
    <property type="entry name" value="Cauli_VI"/>
    <property type="match status" value="1"/>
</dbReference>
<dbReference type="Proteomes" id="UP000053820">
    <property type="component" value="Unassembled WGS sequence"/>
</dbReference>
<evidence type="ECO:0000313" key="3">
    <source>
        <dbReference type="EMBL" id="KIJ59502.1"/>
    </source>
</evidence>
<feature type="region of interest" description="Disordered" evidence="1">
    <location>
        <begin position="131"/>
        <end position="162"/>
    </location>
</feature>
<dbReference type="AlphaFoldDB" id="A0A0C9W9F8"/>
<feature type="domain" description="Ribonuclease H1 N-terminal" evidence="2">
    <location>
        <begin position="67"/>
        <end position="106"/>
    </location>
</feature>
<name>A0A0C9W9F8_9AGAM</name>
<dbReference type="HOGENOM" id="CLU_137526_0_0_1"/>
<feature type="compositionally biased region" description="Polar residues" evidence="1">
    <location>
        <begin position="25"/>
        <end position="35"/>
    </location>
</feature>
<reference evidence="3 4" key="1">
    <citation type="submission" date="2014-04" db="EMBL/GenBank/DDBJ databases">
        <title>Evolutionary Origins and Diversification of the Mycorrhizal Mutualists.</title>
        <authorList>
            <consortium name="DOE Joint Genome Institute"/>
            <consortium name="Mycorrhizal Genomics Consortium"/>
            <person name="Kohler A."/>
            <person name="Kuo A."/>
            <person name="Nagy L.G."/>
            <person name="Floudas D."/>
            <person name="Copeland A."/>
            <person name="Barry K.W."/>
            <person name="Cichocki N."/>
            <person name="Veneault-Fourrey C."/>
            <person name="LaButti K."/>
            <person name="Lindquist E.A."/>
            <person name="Lipzen A."/>
            <person name="Lundell T."/>
            <person name="Morin E."/>
            <person name="Murat C."/>
            <person name="Riley R."/>
            <person name="Ohm R."/>
            <person name="Sun H."/>
            <person name="Tunlid A."/>
            <person name="Henrissat B."/>
            <person name="Grigoriev I.V."/>
            <person name="Hibbett D.S."/>
            <person name="Martin F."/>
        </authorList>
    </citation>
    <scope>NUCLEOTIDE SEQUENCE [LARGE SCALE GENOMIC DNA]</scope>
    <source>
        <strain evidence="3 4">MD-312</strain>
    </source>
</reference>
<protein>
    <recommendedName>
        <fullName evidence="2">Ribonuclease H1 N-terminal domain-containing protein</fullName>
    </recommendedName>
</protein>
<dbReference type="EMBL" id="KN839886">
    <property type="protein sequence ID" value="KIJ59502.1"/>
    <property type="molecule type" value="Genomic_DNA"/>
</dbReference>
<dbReference type="OrthoDB" id="2658750at2759"/>
<evidence type="ECO:0000313" key="4">
    <source>
        <dbReference type="Proteomes" id="UP000053820"/>
    </source>
</evidence>
<dbReference type="InterPro" id="IPR011320">
    <property type="entry name" value="RNase_H1_N"/>
</dbReference>
<accession>A0A0C9W9F8</accession>
<evidence type="ECO:0000259" key="2">
    <source>
        <dbReference type="Pfam" id="PF01693"/>
    </source>
</evidence>
<proteinExistence type="predicted"/>
<feature type="compositionally biased region" description="Low complexity" evidence="1">
    <location>
        <begin position="139"/>
        <end position="148"/>
    </location>
</feature>
<organism evidence="3 4">
    <name type="scientific">Hydnomerulius pinastri MD-312</name>
    <dbReference type="NCBI Taxonomy" id="994086"/>
    <lineage>
        <taxon>Eukaryota</taxon>
        <taxon>Fungi</taxon>
        <taxon>Dikarya</taxon>
        <taxon>Basidiomycota</taxon>
        <taxon>Agaricomycotina</taxon>
        <taxon>Agaricomycetes</taxon>
        <taxon>Agaricomycetidae</taxon>
        <taxon>Boletales</taxon>
        <taxon>Boletales incertae sedis</taxon>
        <taxon>Leucogyrophana</taxon>
    </lineage>
</organism>